<dbReference type="EMBL" id="BARW01018110">
    <property type="protein sequence ID" value="GAI95115.1"/>
    <property type="molecule type" value="Genomic_DNA"/>
</dbReference>
<gene>
    <name evidence="1" type="ORF">S12H4_31085</name>
</gene>
<reference evidence="1" key="1">
    <citation type="journal article" date="2014" name="Front. Microbiol.">
        <title>High frequency of phylogenetically diverse reductive dehalogenase-homologous genes in deep subseafloor sedimentary metagenomes.</title>
        <authorList>
            <person name="Kawai M."/>
            <person name="Futagami T."/>
            <person name="Toyoda A."/>
            <person name="Takaki Y."/>
            <person name="Nishi S."/>
            <person name="Hori S."/>
            <person name="Arai W."/>
            <person name="Tsubouchi T."/>
            <person name="Morono Y."/>
            <person name="Uchiyama I."/>
            <person name="Ito T."/>
            <person name="Fujiyama A."/>
            <person name="Inagaki F."/>
            <person name="Takami H."/>
        </authorList>
    </citation>
    <scope>NUCLEOTIDE SEQUENCE</scope>
    <source>
        <strain evidence="1">Expedition CK06-06</strain>
    </source>
</reference>
<name>X1U5L3_9ZZZZ</name>
<accession>X1U5L3</accession>
<comment type="caution">
    <text evidence="1">The sequence shown here is derived from an EMBL/GenBank/DDBJ whole genome shotgun (WGS) entry which is preliminary data.</text>
</comment>
<sequence length="278" mass="30269">KEKGALVITALLVLGVLLLLSAYFLTFTLAEARISKSQTIASQTYYLTEAAIYEAIWKLKNDPDWQTNFETMPGCQTWSASFSRSNTLLPNGSYQIDIQNLACARGQIVATGIINLPDGKTAQRIIKTEVFKAIGNPVEDIAVFAGGGGKKDELKIKDSIINIYDGNIFSNAKIKIEGKNTNVTIIDNPETTEKLEGQILAVKEYEEKDSAVTAAEIHAENEPYTPAADSLFMPMVDFDSRESSSHKSQAQTKEDEGKCQILCNDSSCTSSCNGGSCD</sequence>
<dbReference type="AlphaFoldDB" id="X1U5L3"/>
<feature type="non-terminal residue" evidence="1">
    <location>
        <position position="278"/>
    </location>
</feature>
<proteinExistence type="predicted"/>
<evidence type="ECO:0008006" key="2">
    <source>
        <dbReference type="Google" id="ProtNLM"/>
    </source>
</evidence>
<evidence type="ECO:0000313" key="1">
    <source>
        <dbReference type="EMBL" id="GAI95115.1"/>
    </source>
</evidence>
<protein>
    <recommendedName>
        <fullName evidence="2">Type 4 fimbrial biogenesis protein PilX N-terminal domain-containing protein</fullName>
    </recommendedName>
</protein>
<feature type="non-terminal residue" evidence="1">
    <location>
        <position position="1"/>
    </location>
</feature>
<organism evidence="1">
    <name type="scientific">marine sediment metagenome</name>
    <dbReference type="NCBI Taxonomy" id="412755"/>
    <lineage>
        <taxon>unclassified sequences</taxon>
        <taxon>metagenomes</taxon>
        <taxon>ecological metagenomes</taxon>
    </lineage>
</organism>